<sequence length="49" mass="5773">MKEVVNVEVDQEWVKLISEARKLGLKKEEISAFLKKENLNRSLEENNEN</sequence>
<dbReference type="EMBL" id="NUEQ01000034">
    <property type="protein sequence ID" value="PEJ30249.1"/>
    <property type="molecule type" value="Genomic_DNA"/>
</dbReference>
<dbReference type="Proteomes" id="UP000220106">
    <property type="component" value="Unassembled WGS sequence"/>
</dbReference>
<feature type="domain" description="Sin" evidence="1">
    <location>
        <begin position="1"/>
        <end position="38"/>
    </location>
</feature>
<dbReference type="SUPFAM" id="SSF47406">
    <property type="entry name" value="SinR repressor dimerisation domain-like"/>
    <property type="match status" value="1"/>
</dbReference>
<dbReference type="Pfam" id="PF08671">
    <property type="entry name" value="SinI"/>
    <property type="match status" value="1"/>
</dbReference>
<reference evidence="2 3" key="1">
    <citation type="submission" date="2017-09" db="EMBL/GenBank/DDBJ databases">
        <title>Large-scale bioinformatics analysis of Bacillus genomes uncovers conserved roles of natural products in bacterial physiology.</title>
        <authorList>
            <consortium name="Agbiome Team Llc"/>
            <person name="Bleich R.M."/>
            <person name="Kirk G.J."/>
            <person name="Santa Maria K.C."/>
            <person name="Allen S.E."/>
            <person name="Farag S."/>
            <person name="Shank E.A."/>
            <person name="Bowers A."/>
        </authorList>
    </citation>
    <scope>NUCLEOTIDE SEQUENCE [LARGE SCALE GENOMIC DNA]</scope>
    <source>
        <strain evidence="2 3">AFS003229</strain>
    </source>
</reference>
<dbReference type="AlphaFoldDB" id="A0AAX0RR03"/>
<gene>
    <name evidence="2" type="ORF">CN689_20970</name>
</gene>
<dbReference type="GO" id="GO:0006355">
    <property type="term" value="P:regulation of DNA-templated transcription"/>
    <property type="evidence" value="ECO:0007669"/>
    <property type="project" value="InterPro"/>
</dbReference>
<evidence type="ECO:0000313" key="2">
    <source>
        <dbReference type="EMBL" id="PEJ30249.1"/>
    </source>
</evidence>
<organism evidence="2 3">
    <name type="scientific">Peribacillus butanolivorans</name>
    <dbReference type="NCBI Taxonomy" id="421767"/>
    <lineage>
        <taxon>Bacteria</taxon>
        <taxon>Bacillati</taxon>
        <taxon>Bacillota</taxon>
        <taxon>Bacilli</taxon>
        <taxon>Bacillales</taxon>
        <taxon>Bacillaceae</taxon>
        <taxon>Peribacillus</taxon>
    </lineage>
</organism>
<dbReference type="InterPro" id="IPR036281">
    <property type="entry name" value="SinR/SinI_dimer_dom_sf"/>
</dbReference>
<evidence type="ECO:0000313" key="3">
    <source>
        <dbReference type="Proteomes" id="UP000220106"/>
    </source>
</evidence>
<comment type="caution">
    <text evidence="2">The sequence shown here is derived from an EMBL/GenBank/DDBJ whole genome shotgun (WGS) entry which is preliminary data.</text>
</comment>
<evidence type="ECO:0000259" key="1">
    <source>
        <dbReference type="PROSITE" id="PS51500"/>
    </source>
</evidence>
<dbReference type="InterPro" id="IPR010981">
    <property type="entry name" value="SinR/SinI_dimer_dom"/>
</dbReference>
<protein>
    <recommendedName>
        <fullName evidence="1">Sin domain-containing protein</fullName>
    </recommendedName>
</protein>
<proteinExistence type="predicted"/>
<accession>A0AAX0RR03</accession>
<name>A0AAX0RR03_9BACI</name>
<dbReference type="GO" id="GO:0046983">
    <property type="term" value="F:protein dimerization activity"/>
    <property type="evidence" value="ECO:0007669"/>
    <property type="project" value="InterPro"/>
</dbReference>
<dbReference type="PROSITE" id="PS51500">
    <property type="entry name" value="SIN"/>
    <property type="match status" value="1"/>
</dbReference>